<evidence type="ECO:0000313" key="1">
    <source>
        <dbReference type="EMBL" id="EPR36242.1"/>
    </source>
</evidence>
<dbReference type="STRING" id="1121439.dsat_1770"/>
<evidence type="ECO:0008006" key="3">
    <source>
        <dbReference type="Google" id="ProtNLM"/>
    </source>
</evidence>
<dbReference type="RefSeq" id="WP_020885656.1">
    <property type="nucleotide sequence ID" value="NZ_ATHI01000001.1"/>
</dbReference>
<reference evidence="1 2" key="1">
    <citation type="journal article" date="2013" name="Genome Announc.">
        <title>Draft genome sequences for three mercury-methylating, sulfate-reducing bacteria.</title>
        <authorList>
            <person name="Brown S.D."/>
            <person name="Hurt R.A.Jr."/>
            <person name="Gilmour C.C."/>
            <person name="Elias D.A."/>
        </authorList>
    </citation>
    <scope>NUCLEOTIDE SEQUENCE [LARGE SCALE GENOMIC DNA]</scope>
    <source>
        <strain evidence="1 2">DSM 16529</strain>
    </source>
</reference>
<evidence type="ECO:0000313" key="2">
    <source>
        <dbReference type="Proteomes" id="UP000014975"/>
    </source>
</evidence>
<dbReference type="SUPFAM" id="SSF55729">
    <property type="entry name" value="Acyl-CoA N-acyltransferases (Nat)"/>
    <property type="match status" value="1"/>
</dbReference>
<dbReference type="PATRIC" id="fig|1121439.3.peg.155"/>
<dbReference type="OrthoDB" id="5465064at2"/>
<dbReference type="InterPro" id="IPR016181">
    <property type="entry name" value="Acyl_CoA_acyltransferase"/>
</dbReference>
<proteinExistence type="predicted"/>
<organism evidence="1 2">
    <name type="scientific">Alkalidesulfovibrio alkalitolerans DSM 16529</name>
    <dbReference type="NCBI Taxonomy" id="1121439"/>
    <lineage>
        <taxon>Bacteria</taxon>
        <taxon>Pseudomonadati</taxon>
        <taxon>Thermodesulfobacteriota</taxon>
        <taxon>Desulfovibrionia</taxon>
        <taxon>Desulfovibrionales</taxon>
        <taxon>Desulfovibrionaceae</taxon>
        <taxon>Alkalidesulfovibrio</taxon>
    </lineage>
</organism>
<dbReference type="eggNOG" id="ENOG5032261">
    <property type="taxonomic scope" value="Bacteria"/>
</dbReference>
<dbReference type="Proteomes" id="UP000014975">
    <property type="component" value="Unassembled WGS sequence"/>
</dbReference>
<sequence>MNHAIYLISPGTDAMSPDLARETLDQLWDMLWDDGLVSTVFYEGRVTNAAAFAALMLSPLTACYAAFGTGSRPAGLAWLNAQEGKAARLHFCFFRHARRHALSLGRLFTRFLLTARDEGGESYLETLYAGVPQSNRPALSLARKLGFRTMGVLPGAAYIAEADRLEGLVLSRLTREEIDNDQ</sequence>
<dbReference type="EMBL" id="ATHI01000001">
    <property type="protein sequence ID" value="EPR36242.1"/>
    <property type="molecule type" value="Genomic_DNA"/>
</dbReference>
<protein>
    <recommendedName>
        <fullName evidence="3">N-acetyltransferase domain-containing protein</fullName>
    </recommendedName>
</protein>
<comment type="caution">
    <text evidence="1">The sequence shown here is derived from an EMBL/GenBank/DDBJ whole genome shotgun (WGS) entry which is preliminary data.</text>
</comment>
<accession>S7TGB4</accession>
<dbReference type="Gene3D" id="3.40.630.30">
    <property type="match status" value="1"/>
</dbReference>
<keyword evidence="2" id="KW-1185">Reference proteome</keyword>
<dbReference type="AlphaFoldDB" id="S7TGB4"/>
<name>S7TGB4_9BACT</name>
<gene>
    <name evidence="1" type="ORF">dsat_1770</name>
</gene>